<dbReference type="AlphaFoldDB" id="K2G1D2"/>
<dbReference type="EMBL" id="AMFJ01000383">
    <property type="protein sequence ID" value="EKE28022.1"/>
    <property type="molecule type" value="Genomic_DNA"/>
</dbReference>
<comment type="caution">
    <text evidence="1">The sequence shown here is derived from an EMBL/GenBank/DDBJ whole genome shotgun (WGS) entry which is preliminary data.</text>
</comment>
<proteinExistence type="predicted"/>
<dbReference type="SUPFAM" id="SSF48403">
    <property type="entry name" value="Ankyrin repeat"/>
    <property type="match status" value="1"/>
</dbReference>
<reference evidence="1" key="1">
    <citation type="journal article" date="2012" name="Science">
        <title>Fermentation, hydrogen, and sulfur metabolism in multiple uncultivated bacterial phyla.</title>
        <authorList>
            <person name="Wrighton K.C."/>
            <person name="Thomas B.C."/>
            <person name="Sharon I."/>
            <person name="Miller C.S."/>
            <person name="Castelle C.J."/>
            <person name="VerBerkmoes N.C."/>
            <person name="Wilkins M.J."/>
            <person name="Hettich R.L."/>
            <person name="Lipton M.S."/>
            <person name="Williams K.H."/>
            <person name="Long P.E."/>
            <person name="Banfield J.F."/>
        </authorList>
    </citation>
    <scope>NUCLEOTIDE SEQUENCE [LARGE SCALE GENOMIC DNA]</scope>
</reference>
<dbReference type="Gene3D" id="1.25.40.20">
    <property type="entry name" value="Ankyrin repeat-containing domain"/>
    <property type="match status" value="1"/>
</dbReference>
<protein>
    <submittedName>
        <fullName evidence="1">Uncharacterized protein</fullName>
    </submittedName>
</protein>
<name>K2G1D2_9BACT</name>
<gene>
    <name evidence="1" type="ORF">ACD_3C00109G0001</name>
</gene>
<organism evidence="1">
    <name type="scientific">uncultured bacterium</name>
    <name type="common">gcode 4</name>
    <dbReference type="NCBI Taxonomy" id="1234023"/>
    <lineage>
        <taxon>Bacteria</taxon>
        <taxon>environmental samples</taxon>
    </lineage>
</organism>
<evidence type="ECO:0000313" key="1">
    <source>
        <dbReference type="EMBL" id="EKE28022.1"/>
    </source>
</evidence>
<accession>K2G1D2</accession>
<dbReference type="InterPro" id="IPR036770">
    <property type="entry name" value="Ankyrin_rpt-contain_sf"/>
</dbReference>
<sequence>MKKNNLDDITRLLALEFDDLAWELGHSPDEARSIVDSAVSEIKPSQVDDLIWMVSGVVSDKLESHKPQVIYSDQELWLIVDLIKGEKINESKWPWTKEIMEQHNLFCTNLFWQNILMAMVMEWQIDVVELLAKYPFDMDHRDRNWKTIIDLIEFTLNSYMDDIDKGKVHMCADYIYEKLESEPTLQFLIKTIEGSSNHSKYAWLLHEAKQTWDFNVTDDRKNTMLINAALLWDYKVVKTLVNYWADIYKKNIEWATALYLANWMLGIKPDIAEYKDIVSLLSSKDLSLWIKDIIGYMEDSIKYKSDSQYMHILSLIKKTWDINTVGGGWWNPILNIAISFWDEPLIKMLLKNWAKTDTINKKWQDTLEYSKEKWNLFYQNLMVLINDNKREEERLDKACSFLSKSNDSDVLDQLLLIKSSKNINIRNSSWDAILHLLAKKWDLDLFNQVFHLWWDMDLPDWKWASMVQCSLDWWNDELTAYINNKSFPF</sequence>